<dbReference type="PANTHER" id="PTHR43218">
    <property type="entry name" value="PHOSPHORIBOSYLTRANSFERASE-RELATED"/>
    <property type="match status" value="1"/>
</dbReference>
<dbReference type="InterPro" id="IPR029057">
    <property type="entry name" value="PRTase-like"/>
</dbReference>
<evidence type="ECO:0000259" key="1">
    <source>
        <dbReference type="Pfam" id="PF00156"/>
    </source>
</evidence>
<dbReference type="CDD" id="cd06223">
    <property type="entry name" value="PRTases_typeI"/>
    <property type="match status" value="1"/>
</dbReference>
<dbReference type="Pfam" id="PF00156">
    <property type="entry name" value="Pribosyltran"/>
    <property type="match status" value="1"/>
</dbReference>
<accession>A0A382AX52</accession>
<dbReference type="SUPFAM" id="SSF53271">
    <property type="entry name" value="PRTase-like"/>
    <property type="match status" value="1"/>
</dbReference>
<dbReference type="Gene3D" id="3.40.50.2020">
    <property type="match status" value="1"/>
</dbReference>
<protein>
    <recommendedName>
        <fullName evidence="1">Phosphoribosyltransferase domain-containing protein</fullName>
    </recommendedName>
</protein>
<dbReference type="EMBL" id="UINC01027015">
    <property type="protein sequence ID" value="SVB05517.1"/>
    <property type="molecule type" value="Genomic_DNA"/>
</dbReference>
<dbReference type="AlphaFoldDB" id="A0A382AX52"/>
<name>A0A382AX52_9ZZZZ</name>
<proteinExistence type="predicted"/>
<reference evidence="2" key="1">
    <citation type="submission" date="2018-05" db="EMBL/GenBank/DDBJ databases">
        <authorList>
            <person name="Lanie J.A."/>
            <person name="Ng W.-L."/>
            <person name="Kazmierczak K.M."/>
            <person name="Andrzejewski T.M."/>
            <person name="Davidsen T.M."/>
            <person name="Wayne K.J."/>
            <person name="Tettelin H."/>
            <person name="Glass J.I."/>
            <person name="Rusch D."/>
            <person name="Podicherti R."/>
            <person name="Tsui H.-C.T."/>
            <person name="Winkler M.E."/>
        </authorList>
    </citation>
    <scope>NUCLEOTIDE SEQUENCE</scope>
</reference>
<sequence>MTWGDTFSDEFYELSVAGLTRKLPKVKITDELAIASFVMLGDTKLIEKCATYLTIHPDFPKGKGDIDVVVCPEAKAIPLVHVISKILGVDYVVARKSVKGYMVDPIMEKVESITTIGEQMLVLDKPDAEKVKGKNVCIVDDVVSTGGSITSVEKLLQKAEANVICKAAVLLEEAGYDKDDIIYLEKLPIFKLSPEG</sequence>
<feature type="domain" description="Phosphoribosyltransferase" evidence="1">
    <location>
        <begin position="63"/>
        <end position="180"/>
    </location>
</feature>
<gene>
    <name evidence="2" type="ORF">METZ01_LOCUS158371</name>
</gene>
<organism evidence="2">
    <name type="scientific">marine metagenome</name>
    <dbReference type="NCBI Taxonomy" id="408172"/>
    <lineage>
        <taxon>unclassified sequences</taxon>
        <taxon>metagenomes</taxon>
        <taxon>ecological metagenomes</taxon>
    </lineage>
</organism>
<dbReference type="NCBIfam" id="NF005592">
    <property type="entry name" value="PRK07322.1"/>
    <property type="match status" value="1"/>
</dbReference>
<dbReference type="InterPro" id="IPR000836">
    <property type="entry name" value="PRTase_dom"/>
</dbReference>
<evidence type="ECO:0000313" key="2">
    <source>
        <dbReference type="EMBL" id="SVB05517.1"/>
    </source>
</evidence>
<dbReference type="PANTHER" id="PTHR43218:SF1">
    <property type="entry name" value="PHOSPHORIBOSYLTRANSFERASE"/>
    <property type="match status" value="1"/>
</dbReference>